<feature type="domain" description="Cupin type-2" evidence="1">
    <location>
        <begin position="60"/>
        <end position="124"/>
    </location>
</feature>
<protein>
    <submittedName>
        <fullName evidence="2">Cupin domain-containing protein</fullName>
    </submittedName>
</protein>
<dbReference type="Proteomes" id="UP000294739">
    <property type="component" value="Unassembled WGS sequence"/>
</dbReference>
<dbReference type="SUPFAM" id="SSF51182">
    <property type="entry name" value="RmlC-like cupins"/>
    <property type="match status" value="1"/>
</dbReference>
<keyword evidence="3" id="KW-1185">Reference proteome</keyword>
<dbReference type="AlphaFoldDB" id="A0A4R5DA67"/>
<comment type="caution">
    <text evidence="2">The sequence shown here is derived from an EMBL/GenBank/DDBJ whole genome shotgun (WGS) entry which is preliminary data.</text>
</comment>
<dbReference type="EMBL" id="SMKZ01000030">
    <property type="protein sequence ID" value="TDE07455.1"/>
    <property type="molecule type" value="Genomic_DNA"/>
</dbReference>
<sequence>MAATPAPDRSGGTVQGGVVRAADVAPATDLAGHPRTAAHRLLRPGTPRSRWLHVTLDVIEFGGGIDPHRHDGVDADHAYFVISGTVRARIGVDYVDAGPDDLLVFPCDVVHGFTVTSRDGAKVLRLGAAADGRTSGNSVFVDE</sequence>
<dbReference type="InterPro" id="IPR011051">
    <property type="entry name" value="RmlC_Cupin_sf"/>
</dbReference>
<dbReference type="InParanoid" id="A0A4R5DA67"/>
<reference evidence="2 3" key="1">
    <citation type="submission" date="2019-03" db="EMBL/GenBank/DDBJ databases">
        <title>Draft genome sequences of novel Actinobacteria.</title>
        <authorList>
            <person name="Sahin N."/>
            <person name="Ay H."/>
            <person name="Saygin H."/>
        </authorList>
    </citation>
    <scope>NUCLEOTIDE SEQUENCE [LARGE SCALE GENOMIC DNA]</scope>
    <source>
        <strain evidence="2 3">5K138</strain>
    </source>
</reference>
<dbReference type="Pfam" id="PF07883">
    <property type="entry name" value="Cupin_2"/>
    <property type="match status" value="1"/>
</dbReference>
<accession>A0A4R5DA67</accession>
<organism evidence="2 3">
    <name type="scientific">Jiangella asiatica</name>
    <dbReference type="NCBI Taxonomy" id="2530372"/>
    <lineage>
        <taxon>Bacteria</taxon>
        <taxon>Bacillati</taxon>
        <taxon>Actinomycetota</taxon>
        <taxon>Actinomycetes</taxon>
        <taxon>Jiangellales</taxon>
        <taxon>Jiangellaceae</taxon>
        <taxon>Jiangella</taxon>
    </lineage>
</organism>
<dbReference type="RefSeq" id="WP_131897650.1">
    <property type="nucleotide sequence ID" value="NZ_SMKZ01000030.1"/>
</dbReference>
<dbReference type="OrthoDB" id="4227163at2"/>
<gene>
    <name evidence="2" type="ORF">E1269_19670</name>
</gene>
<name>A0A4R5DA67_9ACTN</name>
<dbReference type="Gene3D" id="2.60.120.10">
    <property type="entry name" value="Jelly Rolls"/>
    <property type="match status" value="1"/>
</dbReference>
<evidence type="ECO:0000313" key="3">
    <source>
        <dbReference type="Proteomes" id="UP000294739"/>
    </source>
</evidence>
<proteinExistence type="predicted"/>
<dbReference type="InterPro" id="IPR013096">
    <property type="entry name" value="Cupin_2"/>
</dbReference>
<evidence type="ECO:0000313" key="2">
    <source>
        <dbReference type="EMBL" id="TDE07455.1"/>
    </source>
</evidence>
<dbReference type="InterPro" id="IPR014710">
    <property type="entry name" value="RmlC-like_jellyroll"/>
</dbReference>
<evidence type="ECO:0000259" key="1">
    <source>
        <dbReference type="Pfam" id="PF07883"/>
    </source>
</evidence>